<evidence type="ECO:0000259" key="1">
    <source>
        <dbReference type="PROSITE" id="PS50994"/>
    </source>
</evidence>
<dbReference type="InterPro" id="IPR036397">
    <property type="entry name" value="RNaseH_sf"/>
</dbReference>
<dbReference type="RefSeq" id="WP_051515063.1">
    <property type="nucleotide sequence ID" value="NZ_AZQP01000024.1"/>
</dbReference>
<dbReference type="STRING" id="1403537.Q428_08820"/>
<dbReference type="InterPro" id="IPR009004">
    <property type="entry name" value="Transposase_Mu_C"/>
</dbReference>
<dbReference type="GO" id="GO:0015074">
    <property type="term" value="P:DNA integration"/>
    <property type="evidence" value="ECO:0007669"/>
    <property type="project" value="InterPro"/>
</dbReference>
<protein>
    <recommendedName>
        <fullName evidence="1">Integrase catalytic domain-containing protein</fullName>
    </recommendedName>
</protein>
<feature type="domain" description="Integrase catalytic" evidence="1">
    <location>
        <begin position="1"/>
        <end position="219"/>
    </location>
</feature>
<accession>A0A017RU45</accession>
<gene>
    <name evidence="2" type="ORF">Q428_08820</name>
</gene>
<dbReference type="EMBL" id="AZQP01000024">
    <property type="protein sequence ID" value="EYE88293.1"/>
    <property type="molecule type" value="Genomic_DNA"/>
</dbReference>
<evidence type="ECO:0000313" key="3">
    <source>
        <dbReference type="Proteomes" id="UP000019681"/>
    </source>
</evidence>
<keyword evidence="3" id="KW-1185">Reference proteome</keyword>
<dbReference type="Proteomes" id="UP000019681">
    <property type="component" value="Unassembled WGS sequence"/>
</dbReference>
<reference evidence="2 3" key="1">
    <citation type="journal article" date="2014" name="Genome Announc.">
        <title>Draft Genome Sequence of Fervidicella metallireducens Strain AeBT, an Iron-Reducing Thermoanaerobe from the Great Artesian Basin.</title>
        <authorList>
            <person name="Patel B.K."/>
        </authorList>
    </citation>
    <scope>NUCLEOTIDE SEQUENCE [LARGE SCALE GENOMIC DNA]</scope>
    <source>
        <strain evidence="2 3">AeB</strain>
    </source>
</reference>
<dbReference type="Gene3D" id="3.30.420.10">
    <property type="entry name" value="Ribonuclease H-like superfamily/Ribonuclease H"/>
    <property type="match status" value="1"/>
</dbReference>
<dbReference type="Pfam" id="PF09299">
    <property type="entry name" value="Mu-transpos_C"/>
    <property type="match status" value="1"/>
</dbReference>
<comment type="caution">
    <text evidence="2">The sequence shown here is derived from an EMBL/GenBank/DDBJ whole genome shotgun (WGS) entry which is preliminary data.</text>
</comment>
<dbReference type="GO" id="GO:0003676">
    <property type="term" value="F:nucleic acid binding"/>
    <property type="evidence" value="ECO:0007669"/>
    <property type="project" value="InterPro"/>
</dbReference>
<organism evidence="2 3">
    <name type="scientific">Fervidicella metallireducens AeB</name>
    <dbReference type="NCBI Taxonomy" id="1403537"/>
    <lineage>
        <taxon>Bacteria</taxon>
        <taxon>Bacillati</taxon>
        <taxon>Bacillota</taxon>
        <taxon>Clostridia</taxon>
        <taxon>Eubacteriales</taxon>
        <taxon>Clostridiaceae</taxon>
        <taxon>Fervidicella</taxon>
    </lineage>
</organism>
<proteinExistence type="predicted"/>
<dbReference type="PROSITE" id="PS50994">
    <property type="entry name" value="INTEGRASE"/>
    <property type="match status" value="1"/>
</dbReference>
<dbReference type="AlphaFoldDB" id="A0A017RU45"/>
<sequence>MPYIERLYDDLEANDVWIADNHTLDIISKYDGKETKHRLHITGFLDAKSGVLVGWNITDNPCSQSTIFAIRHGIMRFGVPKMVYFDNGTEFLTYDIAGRGHRTRKSTSIIERPPAILQRLGIEMKNALVRNARAKPIERFFLTFKNSISRLFETFTGGNIMEKPESLKAKLKKGIVPLDSEIRTLVADLIDGTYNVGQYGGSEKKFKGMTRIEVWNESIQNRVLRKVVNEEDLNLLLMRTTGYQKIKKKGVYVEMSGEKIWYADENIWQHLNEEVYVRYNPEDISSVRVYDKEDRFKFTLPVDKELMLNFMETDQEEIKTAQSRLNRTKKAVKDYAKGLTSGLSAERKIDALDLMVRKAHAAKEGVIVTEPKTVMPITVNEECAEPLQKAVGDDTVGVVIDINRINKNSARKK</sequence>
<dbReference type="SUPFAM" id="SSF53098">
    <property type="entry name" value="Ribonuclease H-like"/>
    <property type="match status" value="1"/>
</dbReference>
<dbReference type="InterPro" id="IPR012337">
    <property type="entry name" value="RNaseH-like_sf"/>
</dbReference>
<dbReference type="InterPro" id="IPR015378">
    <property type="entry name" value="Transposase-like_Mu_C"/>
</dbReference>
<evidence type="ECO:0000313" key="2">
    <source>
        <dbReference type="EMBL" id="EYE88293.1"/>
    </source>
</evidence>
<dbReference type="OrthoDB" id="9794201at2"/>
<dbReference type="InterPro" id="IPR001584">
    <property type="entry name" value="Integrase_cat-core"/>
</dbReference>
<dbReference type="SUPFAM" id="SSF50610">
    <property type="entry name" value="mu transposase, C-terminal domain"/>
    <property type="match status" value="1"/>
</dbReference>
<dbReference type="Gene3D" id="2.30.30.130">
    <property type="entry name" value="Transposase, Mu, C-terminal"/>
    <property type="match status" value="1"/>
</dbReference>
<name>A0A017RU45_9CLOT</name>